<evidence type="ECO:0000313" key="3">
    <source>
        <dbReference type="EMBL" id="MUG72455.1"/>
    </source>
</evidence>
<feature type="domain" description="SLH" evidence="2">
    <location>
        <begin position="1235"/>
        <end position="1306"/>
    </location>
</feature>
<sequence length="1306" mass="143084">MKRQNNRALSALLIFAMLLTLWTPLSVSAAAVSITISNLNNVSAPVSATDDTPSSAATVDTFTTNPVTVSANIAGIPDNQVAGIYLRITNTTTKKVTEDKAIKPVQNGSEITFNNIMLSQGLNKIEMKHDSFGYTSVPGWANFSAALSISDLKLNDQQLNDNSTVKRAGTLEAITGTATNADEIVVYLNGTAYYPASFSRNKFTFYFNTGRISDMNLEAGNNELTFVSKQGNNTYSLTRKFLYDDGKAYPYDAVIKGLGAATSPLELLYRPTIETNNVSDVELRLKLKSNVTTSVYQYEYADLYISGTAGKYTVRYDFASNGFTSTGTDPDLNNDTAGVNTFHSETPDGPDFSIHDITVQLPVATGSSNQIFEVNYVDADNRLPSFKRQFFFDFVDKDQPYINQDVQLFVDATKTVALNKPNGFTQITRFPAKLKVLTNNSAGVLVKINGQPYDDMDAATANTGGIYPVTAVTPAAPATHTGEMTVTLQGIPDGSALLEVVPCADATCSAPRLASTKTYNLQISSSPLLLLDNVYNGMVITGKDQLKCTAAAMLGQVCISGRIINKASATMEATLNGEPLTIDYPNSPADIETFRISGAGLNVNNVLNTDGKKTLTFKVKVNGQEVTFKYEFFIISDNGPTITLFDLDYNVSDPRFVKNAQSYVTTATQIDLIGRVTNGLSHNAVIDVTVQLPGKSTEIAIAKTITTVTPANGDPAYDDVRVNDYTFPADTYGEFIFNLRVKAASGSEVKQQIRITKEPQPYRIIDPLSLGNSTGFQDLVLIKNSDGKAQLNINKNYQTLLIYAEKATQVLVGKEEAMEQKAYPGVFRYEVTNLKAGKNEIKFTVVRGTNQQAGSIVLNNTNTAIEGLQYKAKMGTSFKVFEGEVSLTFPKDTKLIRNDRNDKFITSERSLLFAIASTVDGRVEKTETPAFKDFLNETTGRFRPASKRFWIDAGTIENIADGDPNKEALMTQALTKGGGRLPTEPSDINSSVGQFQNRDINYLVVPSKPGTLTLKYDAVIRDDAWRYLTVYQYNVFENLNGSLTPSRPNGEWRNIGGVVNPKNNTITVPIDSFGYFQVMYMDNGFGDLDTSTNKHWAKLYIEALYSKGIMRSKDTEPNRFLPDEFISRGEFVQMLVNIFDLPLENPDTRVDTGDRTYNGMFIDVPRGSDLRSGFGLYDFKHIEAAARAGIIRGQAGNIFGHDQSLTRAQAALMIARAADLKMNSDITKASQALQKAYTDGVNITDPEFVPAIEAITKAKLMDGIPNDLLEGQSKQTVRFDAGSNITRAQAATIAYRVLQQQKKFPK</sequence>
<feature type="chain" id="PRO_5039687168" description="SLH domain-containing protein" evidence="1">
    <location>
        <begin position="30"/>
        <end position="1306"/>
    </location>
</feature>
<accession>A0A7X2ZDR7</accession>
<keyword evidence="4" id="KW-1185">Reference proteome</keyword>
<dbReference type="InterPro" id="IPR001119">
    <property type="entry name" value="SLH_dom"/>
</dbReference>
<feature type="signal peptide" evidence="1">
    <location>
        <begin position="1"/>
        <end position="29"/>
    </location>
</feature>
<protein>
    <recommendedName>
        <fullName evidence="2">SLH domain-containing protein</fullName>
    </recommendedName>
</protein>
<comment type="caution">
    <text evidence="3">The sequence shown here is derived from an EMBL/GenBank/DDBJ whole genome shotgun (WGS) entry which is preliminary data.</text>
</comment>
<proteinExistence type="predicted"/>
<dbReference type="Proteomes" id="UP000450917">
    <property type="component" value="Unassembled WGS sequence"/>
</dbReference>
<keyword evidence="1" id="KW-0732">Signal</keyword>
<evidence type="ECO:0000256" key="1">
    <source>
        <dbReference type="SAM" id="SignalP"/>
    </source>
</evidence>
<dbReference type="PROSITE" id="PS51272">
    <property type="entry name" value="SLH"/>
    <property type="match status" value="3"/>
</dbReference>
<gene>
    <name evidence="3" type="ORF">GNP93_17445</name>
</gene>
<feature type="domain" description="SLH" evidence="2">
    <location>
        <begin position="1165"/>
        <end position="1228"/>
    </location>
</feature>
<dbReference type="RefSeq" id="WP_155615197.1">
    <property type="nucleotide sequence ID" value="NZ_WNZX01000015.1"/>
</dbReference>
<evidence type="ECO:0000313" key="4">
    <source>
        <dbReference type="Proteomes" id="UP000450917"/>
    </source>
</evidence>
<dbReference type="Pfam" id="PF00395">
    <property type="entry name" value="SLH"/>
    <property type="match status" value="3"/>
</dbReference>
<organism evidence="3 4">
    <name type="scientific">Paenibacillus validus</name>
    <dbReference type="NCBI Taxonomy" id="44253"/>
    <lineage>
        <taxon>Bacteria</taxon>
        <taxon>Bacillati</taxon>
        <taxon>Bacillota</taxon>
        <taxon>Bacilli</taxon>
        <taxon>Bacillales</taxon>
        <taxon>Paenibacillaceae</taxon>
        <taxon>Paenibacillus</taxon>
    </lineage>
</organism>
<feature type="domain" description="SLH" evidence="2">
    <location>
        <begin position="1084"/>
        <end position="1149"/>
    </location>
</feature>
<dbReference type="EMBL" id="WNZX01000015">
    <property type="protein sequence ID" value="MUG72455.1"/>
    <property type="molecule type" value="Genomic_DNA"/>
</dbReference>
<evidence type="ECO:0000259" key="2">
    <source>
        <dbReference type="PROSITE" id="PS51272"/>
    </source>
</evidence>
<reference evidence="3 4" key="1">
    <citation type="submission" date="2019-11" db="EMBL/GenBank/DDBJ databases">
        <title>Draft genome sequences of five Paenibacillus species of dairy origin.</title>
        <authorList>
            <person name="Olajide A.M."/>
            <person name="Chen S."/>
            <person name="Lapointe G."/>
        </authorList>
    </citation>
    <scope>NUCLEOTIDE SEQUENCE [LARGE SCALE GENOMIC DNA]</scope>
    <source>
        <strain evidence="3 4">2CS3</strain>
    </source>
</reference>
<name>A0A7X2ZDR7_9BACL</name>